<dbReference type="AlphaFoldDB" id="A0A182RBZ9"/>
<sequence length="245" mass="27631">MPDDDSEEIIDPTVVPSASCQVRTNVEPDTNASFIIVDRIYDITTLDQSSAAVELPGILMPIKEYRCFTVRVQSQQQLNATEMVEGILEIFCGLKLLIRFTFWINQATGCTYLFLENIRVDLERCGTIDPANSDTFYYLSIESNSKIVFRLGYESSPTLQESTYLPNYDLKTTGPPSIEEMWKCNCTVAKEAFKALRMCVIGSVNNITKLAVHISMIVSIGIGTTCSLMLIVWLIRKIWNIIEKL</sequence>
<dbReference type="VEuPathDB" id="VectorBase:AFUN003714"/>
<name>A0A182RBZ9_ANOFN</name>
<feature type="transmembrane region" description="Helical" evidence="1">
    <location>
        <begin position="210"/>
        <end position="235"/>
    </location>
</feature>
<evidence type="ECO:0000256" key="1">
    <source>
        <dbReference type="SAM" id="Phobius"/>
    </source>
</evidence>
<evidence type="ECO:0000313" key="2">
    <source>
        <dbReference type="EnsemblMetazoa" id="AFUN019760-PA"/>
    </source>
</evidence>
<accession>A0A182RBZ9</accession>
<dbReference type="VEuPathDB" id="VectorBase:AFUN019760"/>
<keyword evidence="1" id="KW-0812">Transmembrane</keyword>
<organism evidence="2">
    <name type="scientific">Anopheles funestus</name>
    <name type="common">African malaria mosquito</name>
    <dbReference type="NCBI Taxonomy" id="62324"/>
    <lineage>
        <taxon>Eukaryota</taxon>
        <taxon>Metazoa</taxon>
        <taxon>Ecdysozoa</taxon>
        <taxon>Arthropoda</taxon>
        <taxon>Hexapoda</taxon>
        <taxon>Insecta</taxon>
        <taxon>Pterygota</taxon>
        <taxon>Neoptera</taxon>
        <taxon>Endopterygota</taxon>
        <taxon>Diptera</taxon>
        <taxon>Nematocera</taxon>
        <taxon>Culicoidea</taxon>
        <taxon>Culicidae</taxon>
        <taxon>Anophelinae</taxon>
        <taxon>Anopheles</taxon>
    </lineage>
</organism>
<reference evidence="2" key="1">
    <citation type="submission" date="2020-05" db="UniProtKB">
        <authorList>
            <consortium name="EnsemblMetazoa"/>
        </authorList>
    </citation>
    <scope>IDENTIFICATION</scope>
    <source>
        <strain evidence="2">FUMOZ</strain>
    </source>
</reference>
<protein>
    <submittedName>
        <fullName evidence="2">Uncharacterized protein</fullName>
    </submittedName>
</protein>
<dbReference type="EnsemblMetazoa" id="AFUN003714-RA">
    <property type="protein sequence ID" value="AFUN003714-PA"/>
    <property type="gene ID" value="AFUN003714"/>
</dbReference>
<proteinExistence type="predicted"/>
<keyword evidence="1" id="KW-1133">Transmembrane helix</keyword>
<dbReference type="EnsemblMetazoa" id="AFUN019760-RA">
    <property type="protein sequence ID" value="AFUN019760-PA"/>
    <property type="gene ID" value="AFUN019760"/>
</dbReference>
<keyword evidence="1" id="KW-0472">Membrane</keyword>